<dbReference type="GO" id="GO:0000812">
    <property type="term" value="C:Swr1 complex"/>
    <property type="evidence" value="ECO:0007669"/>
    <property type="project" value="TreeGrafter"/>
</dbReference>
<keyword evidence="5" id="KW-0347">Helicase</keyword>
<comment type="caution">
    <text evidence="14">The sequence shown here is derived from an EMBL/GenBank/DDBJ whole genome shotgun (WGS) entry which is preliminary data.</text>
</comment>
<dbReference type="EMBL" id="SPLM01000075">
    <property type="protein sequence ID" value="TMW61833.1"/>
    <property type="molecule type" value="Genomic_DNA"/>
</dbReference>
<keyword evidence="3" id="KW-0547">Nucleotide-binding</keyword>
<evidence type="ECO:0000259" key="13">
    <source>
        <dbReference type="PROSITE" id="PS51194"/>
    </source>
</evidence>
<evidence type="ECO:0000256" key="6">
    <source>
        <dbReference type="ARBA" id="ARBA00022840"/>
    </source>
</evidence>
<protein>
    <submittedName>
        <fullName evidence="14">Uncharacterized protein</fullName>
    </submittedName>
</protein>
<dbReference type="GO" id="GO:0042393">
    <property type="term" value="F:histone binding"/>
    <property type="evidence" value="ECO:0007669"/>
    <property type="project" value="TreeGrafter"/>
</dbReference>
<evidence type="ECO:0000259" key="11">
    <source>
        <dbReference type="PROSITE" id="PS50020"/>
    </source>
</evidence>
<evidence type="ECO:0000256" key="9">
    <source>
        <dbReference type="ARBA" id="ARBA00023242"/>
    </source>
</evidence>
<dbReference type="CDD" id="cd00201">
    <property type="entry name" value="WW"/>
    <property type="match status" value="1"/>
</dbReference>
<dbReference type="Pfam" id="PF13229">
    <property type="entry name" value="Beta_helix"/>
    <property type="match status" value="1"/>
</dbReference>
<feature type="compositionally biased region" description="Basic residues" evidence="10">
    <location>
        <begin position="848"/>
        <end position="859"/>
    </location>
</feature>
<keyword evidence="6" id="KW-0067">ATP-binding</keyword>
<evidence type="ECO:0000313" key="15">
    <source>
        <dbReference type="Proteomes" id="UP000794436"/>
    </source>
</evidence>
<dbReference type="SUPFAM" id="SSF81383">
    <property type="entry name" value="F-box domain"/>
    <property type="match status" value="1"/>
</dbReference>
<dbReference type="InterPro" id="IPR001202">
    <property type="entry name" value="WW_dom"/>
</dbReference>
<dbReference type="PANTHER" id="PTHR45685">
    <property type="entry name" value="HELICASE SRCAP-RELATED"/>
    <property type="match status" value="1"/>
</dbReference>
<dbReference type="InterPro" id="IPR011050">
    <property type="entry name" value="Pectin_lyase_fold/virulence"/>
</dbReference>
<dbReference type="InterPro" id="IPR038718">
    <property type="entry name" value="SNF2-like_sf"/>
</dbReference>
<dbReference type="InterPro" id="IPR006626">
    <property type="entry name" value="PbH1"/>
</dbReference>
<dbReference type="Gene3D" id="3.40.50.10810">
    <property type="entry name" value="Tandem AAA-ATPase domain"/>
    <property type="match status" value="1"/>
</dbReference>
<feature type="compositionally biased region" description="Acidic residues" evidence="10">
    <location>
        <begin position="804"/>
        <end position="844"/>
    </location>
</feature>
<evidence type="ECO:0000256" key="3">
    <source>
        <dbReference type="ARBA" id="ARBA00022741"/>
    </source>
</evidence>
<dbReference type="PROSITE" id="PS50020">
    <property type="entry name" value="WW_DOMAIN_2"/>
    <property type="match status" value="1"/>
</dbReference>
<dbReference type="InterPro" id="IPR039448">
    <property type="entry name" value="Beta_helix"/>
</dbReference>
<feature type="compositionally biased region" description="Basic and acidic residues" evidence="10">
    <location>
        <begin position="876"/>
        <end position="902"/>
    </location>
</feature>
<keyword evidence="4" id="KW-0378">Hydrolase</keyword>
<feature type="domain" description="Helicase ATP-binding" evidence="12">
    <location>
        <begin position="1"/>
        <end position="112"/>
    </location>
</feature>
<feature type="domain" description="WW" evidence="11">
    <location>
        <begin position="1028"/>
        <end position="1056"/>
    </location>
</feature>
<dbReference type="InterPro" id="IPR050520">
    <property type="entry name" value="INO80/SWR1_helicase"/>
</dbReference>
<organism evidence="14 15">
    <name type="scientific">Pythium oligandrum</name>
    <name type="common">Mycoparasitic fungus</name>
    <dbReference type="NCBI Taxonomy" id="41045"/>
    <lineage>
        <taxon>Eukaryota</taxon>
        <taxon>Sar</taxon>
        <taxon>Stramenopiles</taxon>
        <taxon>Oomycota</taxon>
        <taxon>Peronosporomycetes</taxon>
        <taxon>Pythiales</taxon>
        <taxon>Pythiaceae</taxon>
        <taxon>Pythium</taxon>
    </lineage>
</organism>
<dbReference type="SMART" id="SM00710">
    <property type="entry name" value="PbH1"/>
    <property type="match status" value="3"/>
</dbReference>
<dbReference type="GO" id="GO:0016887">
    <property type="term" value="F:ATP hydrolysis activity"/>
    <property type="evidence" value="ECO:0007669"/>
    <property type="project" value="TreeGrafter"/>
</dbReference>
<feature type="compositionally biased region" description="Acidic residues" evidence="10">
    <location>
        <begin position="689"/>
        <end position="707"/>
    </location>
</feature>
<sequence>MEFKRWCPAFKVLTYYGSAKRRKELRHGWSKRNAFQICITSYQLVVQDAHCFKRKKWYYLILDEAHNIKNWKSLRWQTLLTFHSQRRLLLTGTPLQNNLMELWALMHFLMPHVFASRREFTYWFQTPLTAMVEGEDGPENSSAGNQPLVAQLHGIIRPFVLRRLKKDVAKQMPAKYEHVLSCALSKRQRALYEDFMARSSTRRAMFGDGKKGKSGNVMSMMNVLMQLRKVCNHPDLFEPRPIVSPLDMDQLGMSLPARCAFLVDPLGESKSIAHWPMPSLSLVTQELRGVDRVTSQRANELLFLDDVSLLPPLPSDCEVSTEVQERYGTSQRDVLQRLLRLATQRREYWSAKRQALVTQSRLHTRIHAAPMLGADLIRSCTMPVFISFAMQVHTQRRVQRRALPWDAVSETLHGIVQDPEERIHAMRDVVRNAVCIVPKARARPLNVQLVGNGFSAADSPTASSHCLFTLSRQRRYASLAASELVPVASRCVNVYYEAFKRTQLFFPDKRLLQFDCGKLQQLAVLLRELKRGGHRCLIFTQMSSMLNILEVFLNLHGHTYFRLDGATKVEKRQYLMERFNHDDKVFCFILSTRSGGLGINLTGADCVIFYDSDWNPAMDAQAQDRAHRIGQTRDVHIYRLVSAHTVEENILKRAQQKRHLDFLVMHEGQFTTEFFSKSSLRALVGEMEGAQEDPVDEQEEEEEEDEALTVDGIEAALAAVEDEEDVVAMRGARAEADSEQREFDEEVAGGGGSQRRVSQAGTEVSVDKEDTSERQSVASTQEPEEELDEKENQEDTSSVQQDGDSVEEMDVEEDDEEEASNDDEEDDEEISDDDDDDELDDEEEARPAKRTKAPAKKRSRVSEEAAVTHKRRRVPTKQDDVSAVGDARKQQRAAERAKERAREMEEERKLQAWKDSVSSLKNFEDSLNPVDRYALHFREEIDPLFTYLPGGQDEFGDDSASRVDIEAIEAQKLVEEAQLIAEGELITGVTTLDPFTPEEVDLHQVFYKKERSHVHYERRRRQLTGTAWQVLKCAITNHPYYYNSDTKEATWDRPWIWLKNEELATAEQGGYAALSSAVLLRVLQYLPAHPDRFTTQQVCRSWLEASRHTTLYTRVNASDFHRATDDTPKRLQDVVSRANKGETIFFGSGVYELDEELHVTTPIQLLAAPDSHVELQMTTSRAQIRWTAHGGAVRGFHITRRHHSAERKTQTSINWQHLLHVTAGGHVRVFFCDFDGNHQGNACVAVSGGDGSSRLVLQHNRIYHAGNGSGVLLTQGQLVMQRNSVHHNAHTGVTVFAGNAVLRRNQIYANQRFGIRLLHHANNVIIEENQVKQHPCGNLDVENSGRRFVVRWNEMNKGGNDGGEEDAEDDDETVAKLPHFHTTWKLKTSRLEERVLLGQEKIVESPVAASASVTTPITTASIVKAVLSSTSVLVPASLAAAVASEGKTLISTKAETPPVSLNGPKAAPGSTATTVAAASVAASSTLSSAETATAVDAKSKRKRKLKTEKILVPNVVLTFRDTCEKKPEKKVPKPRSSTIKAKATTPSEKEIKTEVVAVKQETTVVHSELRPHLPLVESTEKPAAAEGNNELPVATVVSAPSTTAS</sequence>
<dbReference type="GO" id="GO:0005524">
    <property type="term" value="F:ATP binding"/>
    <property type="evidence" value="ECO:0007669"/>
    <property type="project" value="UniProtKB-KW"/>
</dbReference>
<dbReference type="Gene3D" id="2.160.20.10">
    <property type="entry name" value="Single-stranded right-handed beta-helix, Pectin lyase-like"/>
    <property type="match status" value="1"/>
</dbReference>
<gene>
    <name evidence="14" type="ORF">Poli38472_010896</name>
</gene>
<evidence type="ECO:0000256" key="1">
    <source>
        <dbReference type="ARBA" id="ARBA00004123"/>
    </source>
</evidence>
<dbReference type="InterPro" id="IPR001650">
    <property type="entry name" value="Helicase_C-like"/>
</dbReference>
<dbReference type="SMART" id="SM00490">
    <property type="entry name" value="HELICc"/>
    <property type="match status" value="1"/>
</dbReference>
<dbReference type="Pfam" id="PF00271">
    <property type="entry name" value="Helicase_C"/>
    <property type="match status" value="1"/>
</dbReference>
<dbReference type="CDD" id="cd18793">
    <property type="entry name" value="SF2_C_SNF"/>
    <property type="match status" value="1"/>
</dbReference>
<dbReference type="Proteomes" id="UP000794436">
    <property type="component" value="Unassembled WGS sequence"/>
</dbReference>
<feature type="domain" description="Helicase C-terminal" evidence="13">
    <location>
        <begin position="518"/>
        <end position="671"/>
    </location>
</feature>
<feature type="region of interest" description="Disordered" evidence="10">
    <location>
        <begin position="723"/>
        <end position="902"/>
    </location>
</feature>
<dbReference type="Gene3D" id="1.20.1280.50">
    <property type="match status" value="1"/>
</dbReference>
<dbReference type="InterPro" id="IPR012334">
    <property type="entry name" value="Pectin_lyas_fold"/>
</dbReference>
<dbReference type="InterPro" id="IPR049730">
    <property type="entry name" value="SNF2/RAD54-like_C"/>
</dbReference>
<name>A0A8K1CF20_PYTOL</name>
<dbReference type="FunFam" id="3.40.50.10810:FF:000005">
    <property type="entry name" value="Photoperiod-independent early flowering 1"/>
    <property type="match status" value="1"/>
</dbReference>
<evidence type="ECO:0000256" key="4">
    <source>
        <dbReference type="ARBA" id="ARBA00022801"/>
    </source>
</evidence>
<evidence type="ECO:0000259" key="12">
    <source>
        <dbReference type="PROSITE" id="PS51192"/>
    </source>
</evidence>
<dbReference type="SUPFAM" id="SSF51126">
    <property type="entry name" value="Pectin lyase-like"/>
    <property type="match status" value="1"/>
</dbReference>
<feature type="region of interest" description="Disordered" evidence="10">
    <location>
        <begin position="1527"/>
        <end position="1549"/>
    </location>
</feature>
<dbReference type="PROSITE" id="PS51194">
    <property type="entry name" value="HELICASE_CTER"/>
    <property type="match status" value="1"/>
</dbReference>
<dbReference type="Gene3D" id="3.40.50.300">
    <property type="entry name" value="P-loop containing nucleotide triphosphate hydrolases"/>
    <property type="match status" value="1"/>
</dbReference>
<proteinExistence type="inferred from homology"/>
<feature type="region of interest" description="Disordered" evidence="10">
    <location>
        <begin position="1570"/>
        <end position="1605"/>
    </location>
</feature>
<feature type="compositionally biased region" description="Acidic residues" evidence="10">
    <location>
        <begin position="782"/>
        <end position="794"/>
    </location>
</feature>
<dbReference type="GO" id="GO:0004386">
    <property type="term" value="F:helicase activity"/>
    <property type="evidence" value="ECO:0007669"/>
    <property type="project" value="UniProtKB-KW"/>
</dbReference>
<keyword evidence="7" id="KW-0156">Chromatin regulator</keyword>
<evidence type="ECO:0000313" key="14">
    <source>
        <dbReference type="EMBL" id="TMW61833.1"/>
    </source>
</evidence>
<evidence type="ECO:0000256" key="2">
    <source>
        <dbReference type="ARBA" id="ARBA00009220"/>
    </source>
</evidence>
<dbReference type="InterPro" id="IPR036047">
    <property type="entry name" value="F-box-like_dom_sf"/>
</dbReference>
<comment type="subcellular location">
    <subcellularLocation>
        <location evidence="1">Nucleus</location>
    </subcellularLocation>
</comment>
<dbReference type="GO" id="GO:0006338">
    <property type="term" value="P:chromatin remodeling"/>
    <property type="evidence" value="ECO:0007669"/>
    <property type="project" value="TreeGrafter"/>
</dbReference>
<dbReference type="Gene3D" id="1.20.120.850">
    <property type="entry name" value="SWI2/SNF2 ATPases, N-terminal domain"/>
    <property type="match status" value="1"/>
</dbReference>
<reference evidence="14" key="1">
    <citation type="submission" date="2019-03" db="EMBL/GenBank/DDBJ databases">
        <title>Long read genome sequence of the mycoparasitic Pythium oligandrum ATCC 38472 isolated from sugarbeet rhizosphere.</title>
        <authorList>
            <person name="Gaulin E."/>
        </authorList>
    </citation>
    <scope>NUCLEOTIDE SEQUENCE</scope>
    <source>
        <strain evidence="14">ATCC 38472_TT</strain>
    </source>
</reference>
<dbReference type="SUPFAM" id="SSF52540">
    <property type="entry name" value="P-loop containing nucleoside triphosphate hydrolases"/>
    <property type="match status" value="2"/>
</dbReference>
<dbReference type="Gene3D" id="2.20.70.10">
    <property type="match status" value="1"/>
</dbReference>
<evidence type="ECO:0000256" key="7">
    <source>
        <dbReference type="ARBA" id="ARBA00022853"/>
    </source>
</evidence>
<keyword evidence="8" id="KW-0238">DNA-binding</keyword>
<accession>A0A8K1CF20</accession>
<dbReference type="InterPro" id="IPR014001">
    <property type="entry name" value="Helicase_ATP-bd"/>
</dbReference>
<dbReference type="InterPro" id="IPR000330">
    <property type="entry name" value="SNF2_N"/>
</dbReference>
<dbReference type="PANTHER" id="PTHR45685:SF1">
    <property type="entry name" value="HELICASE SRCAP"/>
    <property type="match status" value="1"/>
</dbReference>
<dbReference type="OrthoDB" id="5857104at2759"/>
<feature type="region of interest" description="Disordered" evidence="10">
    <location>
        <begin position="688"/>
        <end position="707"/>
    </location>
</feature>
<dbReference type="InterPro" id="IPR027417">
    <property type="entry name" value="P-loop_NTPase"/>
</dbReference>
<dbReference type="FunFam" id="3.40.50.300:FF:002272">
    <property type="entry name" value="protein PHOTOPERIOD-INDEPENDENT EARLY FLOWERING 1 isoform X1"/>
    <property type="match status" value="1"/>
</dbReference>
<dbReference type="Pfam" id="PF00176">
    <property type="entry name" value="SNF2-rel_dom"/>
    <property type="match status" value="1"/>
</dbReference>
<keyword evidence="15" id="KW-1185">Reference proteome</keyword>
<dbReference type="PROSITE" id="PS51192">
    <property type="entry name" value="HELICASE_ATP_BIND_1"/>
    <property type="match status" value="1"/>
</dbReference>
<keyword evidence="9" id="KW-0539">Nucleus</keyword>
<comment type="similarity">
    <text evidence="2">Belongs to the SNF2/RAD54 helicase family. SWR1 subfamily.</text>
</comment>
<feature type="compositionally biased region" description="Basic and acidic residues" evidence="10">
    <location>
        <begin position="732"/>
        <end position="741"/>
    </location>
</feature>
<evidence type="ECO:0000256" key="10">
    <source>
        <dbReference type="SAM" id="MobiDB-lite"/>
    </source>
</evidence>
<evidence type="ECO:0000256" key="5">
    <source>
        <dbReference type="ARBA" id="ARBA00022806"/>
    </source>
</evidence>
<dbReference type="GO" id="GO:0003677">
    <property type="term" value="F:DNA binding"/>
    <property type="evidence" value="ECO:0007669"/>
    <property type="project" value="UniProtKB-KW"/>
</dbReference>
<evidence type="ECO:0000256" key="8">
    <source>
        <dbReference type="ARBA" id="ARBA00023125"/>
    </source>
</evidence>